<keyword evidence="4" id="KW-1185">Reference proteome</keyword>
<evidence type="ECO:0000313" key="4">
    <source>
        <dbReference type="Proteomes" id="UP000294813"/>
    </source>
</evidence>
<dbReference type="InterPro" id="IPR027476">
    <property type="entry name" value="DppA_N"/>
</dbReference>
<dbReference type="Proteomes" id="UP000294813">
    <property type="component" value="Unassembled WGS sequence"/>
</dbReference>
<dbReference type="RefSeq" id="WP_131920397.1">
    <property type="nucleotide sequence ID" value="NZ_JAOQNU010000029.1"/>
</dbReference>
<evidence type="ECO:0000313" key="3">
    <source>
        <dbReference type="EMBL" id="TCP61482.1"/>
    </source>
</evidence>
<accession>A0A4R2RDG1</accession>
<keyword evidence="2" id="KW-0479">Metal-binding</keyword>
<protein>
    <submittedName>
        <fullName evidence="3">D-amino peptidase</fullName>
    </submittedName>
</protein>
<dbReference type="InterPro" id="IPR007035">
    <property type="entry name" value="Peptidase_M55"/>
</dbReference>
<reference evidence="3 4" key="1">
    <citation type="submission" date="2019-03" db="EMBL/GenBank/DDBJ databases">
        <title>Genomic Encyclopedia of Type Strains, Phase IV (KMG-IV): sequencing the most valuable type-strain genomes for metagenomic binning, comparative biology and taxonomic classification.</title>
        <authorList>
            <person name="Goeker M."/>
        </authorList>
    </citation>
    <scope>NUCLEOTIDE SEQUENCE [LARGE SCALE GENOMIC DNA]</scope>
    <source>
        <strain evidence="3 4">DSM 11170</strain>
    </source>
</reference>
<feature type="binding site" evidence="2">
    <location>
        <position position="10"/>
    </location>
    <ligand>
        <name>Zn(2+)</name>
        <dbReference type="ChEBI" id="CHEBI:29105"/>
        <label>1</label>
    </ligand>
</feature>
<dbReference type="CDD" id="cd08663">
    <property type="entry name" value="DAP_dppA_1"/>
    <property type="match status" value="1"/>
</dbReference>
<feature type="binding site" evidence="2">
    <location>
        <position position="8"/>
    </location>
    <ligand>
        <name>Zn(2+)</name>
        <dbReference type="ChEBI" id="CHEBI:29105"/>
        <label>1</label>
    </ligand>
</feature>
<evidence type="ECO:0000256" key="2">
    <source>
        <dbReference type="PIRSR" id="PIRSR015853-2"/>
    </source>
</evidence>
<feature type="binding site" evidence="2">
    <location>
        <position position="8"/>
    </location>
    <ligand>
        <name>Zn(2+)</name>
        <dbReference type="ChEBI" id="CHEBI:29105"/>
        <label>2</label>
    </ligand>
</feature>
<dbReference type="EMBL" id="SLXT01000028">
    <property type="protein sequence ID" value="TCP61482.1"/>
    <property type="molecule type" value="Genomic_DNA"/>
</dbReference>
<dbReference type="OrthoDB" id="9785420at2"/>
<dbReference type="Gene3D" id="3.30.1360.130">
    <property type="entry name" value="Dipeptide transport protein"/>
    <property type="match status" value="1"/>
</dbReference>
<name>A0A4R2RDG1_9FIRM</name>
<keyword evidence="2" id="KW-0862">Zinc</keyword>
<evidence type="ECO:0000256" key="1">
    <source>
        <dbReference type="PIRSR" id="PIRSR015853-1"/>
    </source>
</evidence>
<gene>
    <name evidence="3" type="ORF">EDD73_12820</name>
</gene>
<dbReference type="Pfam" id="PF04951">
    <property type="entry name" value="Peptidase_M55"/>
    <property type="match status" value="1"/>
</dbReference>
<proteinExistence type="predicted"/>
<feature type="binding site" evidence="2">
    <location>
        <position position="103"/>
    </location>
    <ligand>
        <name>Zn(2+)</name>
        <dbReference type="ChEBI" id="CHEBI:29105"/>
        <label>2</label>
    </ligand>
</feature>
<dbReference type="Gene3D" id="3.40.50.10780">
    <property type="entry name" value="Dipeptide transport protein"/>
    <property type="match status" value="1"/>
</dbReference>
<dbReference type="AlphaFoldDB" id="A0A4R2RDG1"/>
<feature type="binding site" evidence="2">
    <location>
        <position position="59"/>
    </location>
    <ligand>
        <name>Zn(2+)</name>
        <dbReference type="ChEBI" id="CHEBI:29105"/>
        <label>2</label>
    </ligand>
</feature>
<feature type="active site" description="Nucleophile" evidence="1">
    <location>
        <position position="114"/>
    </location>
</feature>
<dbReference type="GO" id="GO:0046872">
    <property type="term" value="F:metal ion binding"/>
    <property type="evidence" value="ECO:0007669"/>
    <property type="project" value="UniProtKB-KW"/>
</dbReference>
<dbReference type="PIRSF" id="PIRSF015853">
    <property type="entry name" value="Pep_DppA"/>
    <property type="match status" value="1"/>
</dbReference>
<dbReference type="SUPFAM" id="SSF63992">
    <property type="entry name" value="Dipeptide transport protein"/>
    <property type="match status" value="1"/>
</dbReference>
<sequence>MRLYVSVDLEGVAGVVAPAHLLSGDAYRQACEWMTEETVAVIEGARLGGATEIIINDAHEQMINLRLDRLPDGVEVITGRPKAYGMMAGIDHGFDVAFFLGYHGRQGSPSVLCHSYSSSTIARLQLNGQEIGEFTLNALLADHFGVPVGLVSGDQWLAEEIRTGWSGLELVMVKQAMGRQAAKTLLPCDARKRLRQAAQRVTEAWCAGKRWEKPKNWTAPWQLQVDFFSPAMAQVVAWMPLVRQHGENSVQLVMDDLATLFRAWQAILTLAGALKN</sequence>
<comment type="caution">
    <text evidence="3">The sequence shown here is derived from an EMBL/GenBank/DDBJ whole genome shotgun (WGS) entry which is preliminary data.</text>
</comment>
<feature type="binding site" evidence="2">
    <location>
        <position position="133"/>
    </location>
    <ligand>
        <name>Zn(2+)</name>
        <dbReference type="ChEBI" id="CHEBI:29105"/>
        <label>2</label>
    </ligand>
</feature>
<organism evidence="3 4">
    <name type="scientific">Heliophilum fasciatum</name>
    <dbReference type="NCBI Taxonomy" id="35700"/>
    <lineage>
        <taxon>Bacteria</taxon>
        <taxon>Bacillati</taxon>
        <taxon>Bacillota</taxon>
        <taxon>Clostridia</taxon>
        <taxon>Eubacteriales</taxon>
        <taxon>Heliobacteriaceae</taxon>
        <taxon>Heliophilum</taxon>
    </lineage>
</organism>
<dbReference type="InterPro" id="IPR036177">
    <property type="entry name" value="Peptidase_M55_sf"/>
</dbReference>